<evidence type="ECO:0000259" key="3">
    <source>
        <dbReference type="Pfam" id="PF20155"/>
    </source>
</evidence>
<evidence type="ECO:0000256" key="1">
    <source>
        <dbReference type="SAM" id="Coils"/>
    </source>
</evidence>
<dbReference type="NCBIfam" id="TIGR02675">
    <property type="entry name" value="tape_meas_nterm"/>
    <property type="match status" value="1"/>
</dbReference>
<proteinExistence type="predicted"/>
<organism evidence="4 5">
    <name type="scientific">Aquipseudomonas alcaligenes</name>
    <name type="common">Pseudomonas alcaligenes</name>
    <dbReference type="NCBI Taxonomy" id="43263"/>
    <lineage>
        <taxon>Bacteria</taxon>
        <taxon>Pseudomonadati</taxon>
        <taxon>Pseudomonadota</taxon>
        <taxon>Gammaproteobacteria</taxon>
        <taxon>Pseudomonadales</taxon>
        <taxon>Pseudomonadaceae</taxon>
        <taxon>Aquipseudomonas</taxon>
    </lineage>
</organism>
<gene>
    <name evidence="4" type="ORF">E6Q69_14935</name>
</gene>
<dbReference type="AlphaFoldDB" id="A0A5C7VWG1"/>
<evidence type="ECO:0000256" key="2">
    <source>
        <dbReference type="SAM" id="MobiDB-lite"/>
    </source>
</evidence>
<feature type="region of interest" description="Disordered" evidence="2">
    <location>
        <begin position="424"/>
        <end position="449"/>
    </location>
</feature>
<protein>
    <recommendedName>
        <fullName evidence="3">Tape measure protein N-terminal domain-containing protein</fullName>
    </recommendedName>
</protein>
<feature type="domain" description="Tape measure protein N-terminal" evidence="3">
    <location>
        <begin position="80"/>
        <end position="271"/>
    </location>
</feature>
<feature type="coiled-coil region" evidence="1">
    <location>
        <begin position="583"/>
        <end position="610"/>
    </location>
</feature>
<name>A0A5C7VWG1_AQUAC</name>
<sequence>MAKNKDLELALRIRADLKQAQASLKQLEGTLGLTGSAARKAGAGLSETGRAAGRVRNEIGQLPAMLTRLAGLFAAAFSAREVAQAAEAYTQIRNRLALVTDSTESLAQAQDAVFQIAQNSRQPLDATAELYQRIATNADALNLSASGVAGVVDTINKSLAISGTSGQAAEAALVQLGQAFASGTLRGEELNSVLEQAPALAKTLADGLGVPVGKLRELGETGKLSAQNVIQALESQAAAVDQQFSKIQVTGGQAMTALGNSLTRVIGELDQASGASAAFGETILDISQWLDSGQLTDGLLDSMAIWGGVFEAIGADIQSLNLDLDGLADSGSASAQFLAQAFKEMPANLRSAIQLATVEILALFDKAVAYAQYAGKAIEAAFTDATEEAAAQQLEQRIQQINEVRGESVATILEERDAILEGAAADRQRRDEQRKSLEEARAQRQKDIEQLREQAKARGVTLPTAAAGGSDKKAKDVEKYVRQLERQAATLGMSAAEVRAYELAEKGLTGAMQARAAVALELINQEERKRLADADGKQLSGMQAQLLSSQGQQAAAAAIQIEQQYGELVKRLQDRGDAAGLDLVNRFINVEQARAQLEELQAEVDRVFADQGRREQTINTQQQAGLLSEIGAREEILDLNQATSAQIEQLLPKMRELAAVTGDPAAIERLKDLESRLGTLTVEADQFSRSLKAGFETGIQSALQGLATGTMNLREAALSFINSIASSMATMASQELAKMATSGLAGLLGGGQDDANMTAGAAAVTASAGALSVAGSTLVTGAAAIEAAAATLAAANGGGVGGSVVNAGSSSGGSGWLGLITKAASAYFGGGAGGGYTGAYGFAEGGHVRGPGTSTSDSIFAKLSDQEYVVRASVVTQQGMLPLLHDLNARGFAALDDWYGARLAHHSTGGLAGVPAPAMPSPGLGGIRLADPAKSMSATLHNAINLHVYDDPQRIADSAFNSRAGQENFMLMLSRDPARYRSILGIT</sequence>
<keyword evidence="1" id="KW-0175">Coiled coil</keyword>
<feature type="region of interest" description="Disordered" evidence="2">
    <location>
        <begin position="454"/>
        <end position="473"/>
    </location>
</feature>
<dbReference type="Pfam" id="PF20155">
    <property type="entry name" value="TMP_3"/>
    <property type="match status" value="1"/>
</dbReference>
<comment type="caution">
    <text evidence="4">The sequence shown here is derived from an EMBL/GenBank/DDBJ whole genome shotgun (WGS) entry which is preliminary data.</text>
</comment>
<evidence type="ECO:0000313" key="5">
    <source>
        <dbReference type="Proteomes" id="UP000321110"/>
    </source>
</evidence>
<dbReference type="Proteomes" id="UP000321110">
    <property type="component" value="Unassembled WGS sequence"/>
</dbReference>
<reference evidence="4 5" key="1">
    <citation type="submission" date="2018-09" db="EMBL/GenBank/DDBJ databases">
        <title>Metagenome Assembled Genomes from an Advanced Water Purification Facility.</title>
        <authorList>
            <person name="Stamps B.W."/>
            <person name="Spear J.R."/>
        </authorList>
    </citation>
    <scope>NUCLEOTIDE SEQUENCE [LARGE SCALE GENOMIC DNA]</scope>
    <source>
        <strain evidence="4">Bin_52_1</strain>
    </source>
</reference>
<accession>A0A5C7VWG1</accession>
<dbReference type="InterPro" id="IPR013491">
    <property type="entry name" value="Tape_meas_N"/>
</dbReference>
<dbReference type="EMBL" id="SSFO01000252">
    <property type="protein sequence ID" value="TXI29419.1"/>
    <property type="molecule type" value="Genomic_DNA"/>
</dbReference>
<evidence type="ECO:0000313" key="4">
    <source>
        <dbReference type="EMBL" id="TXI29419.1"/>
    </source>
</evidence>